<keyword evidence="2" id="KW-0175">Coiled coil</keyword>
<name>A0A4P7NX13_9GAMM</name>
<protein>
    <submittedName>
        <fullName evidence="5">Macrolide export protein MacA</fullName>
    </submittedName>
</protein>
<evidence type="ECO:0000256" key="1">
    <source>
        <dbReference type="ARBA" id="ARBA00009477"/>
    </source>
</evidence>
<dbReference type="SUPFAM" id="SSF111369">
    <property type="entry name" value="HlyD-like secretion proteins"/>
    <property type="match status" value="1"/>
</dbReference>
<feature type="transmembrane region" description="Helical" evidence="3">
    <location>
        <begin position="12"/>
        <end position="30"/>
    </location>
</feature>
<sequence>MALTGLTKRLKPAMVPILILVGVVGIFIFLKATKPTQPPVQIQQKVWPIKVLGIQKQSLSRVQTLYGKVESFRLVDVSAPVAGVVSDLPVKAGDNFEKGMKLVALADSDLELPYQIAKADVADTQAQLNLEKLAYDANQKRLEFEKKVLALKERDVERNTQLLKKDLAAKSVLDQSKEALVRQQYVVVGAKLSVQEHKVKVSQLQARLQKSQSNFEQAKINLERGRIIAPYDGRIAQVSVAQGNRVNTGAKLLSYYALDSLELRAQIPTQQLKTVYEGLQSGDTLYARLERHNQQFKLPLKRLAGEAKTSGVDAFFALPDALKVLRPGELLQVDFYGERLTDVFAVPYSALYGADRIYVVEQGLLHMKHVENLGETRIDGQPMVLLRGDVSDGAQVMITHLPNAISGLKVSVME</sequence>
<dbReference type="InterPro" id="IPR058625">
    <property type="entry name" value="MdtA-like_BSH"/>
</dbReference>
<keyword evidence="3" id="KW-1133">Transmembrane helix</keyword>
<dbReference type="RefSeq" id="WP_135794972.1">
    <property type="nucleotide sequence ID" value="NZ_CP032096.1"/>
</dbReference>
<feature type="domain" description="Multidrug resistance protein MdtA-like barrel-sandwich hybrid" evidence="4">
    <location>
        <begin position="73"/>
        <end position="250"/>
    </location>
</feature>
<dbReference type="Pfam" id="PF25917">
    <property type="entry name" value="BSH_RND"/>
    <property type="match status" value="1"/>
</dbReference>
<dbReference type="PANTHER" id="PTHR30469">
    <property type="entry name" value="MULTIDRUG RESISTANCE PROTEIN MDTA"/>
    <property type="match status" value="1"/>
</dbReference>
<dbReference type="Gene3D" id="2.40.30.170">
    <property type="match status" value="1"/>
</dbReference>
<evidence type="ECO:0000313" key="5">
    <source>
        <dbReference type="EMBL" id="QBZ82227.1"/>
    </source>
</evidence>
<comment type="similarity">
    <text evidence="1">Belongs to the membrane fusion protein (MFP) (TC 8.A.1) family.</text>
</comment>
<reference evidence="5 6" key="1">
    <citation type="submission" date="2018-08" db="EMBL/GenBank/DDBJ databases">
        <title>Horizontal acquisition of hydrogen conversion ability and other habitat adaptations in Hydrogenovibrio crunogenus strains.</title>
        <authorList>
            <person name="Gonnella G."/>
            <person name="Adam N."/>
            <person name="Perner M."/>
        </authorList>
    </citation>
    <scope>NUCLEOTIDE SEQUENCE [LARGE SCALE GENOMIC DNA]</scope>
    <source>
        <strain evidence="5 6">SP-41</strain>
    </source>
</reference>
<organism evidence="5 6">
    <name type="scientific">Hydrogenovibrio crunogenus</name>
    <dbReference type="NCBI Taxonomy" id="39765"/>
    <lineage>
        <taxon>Bacteria</taxon>
        <taxon>Pseudomonadati</taxon>
        <taxon>Pseudomonadota</taxon>
        <taxon>Gammaproteobacteria</taxon>
        <taxon>Thiotrichales</taxon>
        <taxon>Piscirickettsiaceae</taxon>
        <taxon>Hydrogenovibrio</taxon>
    </lineage>
</organism>
<dbReference type="GO" id="GO:0015562">
    <property type="term" value="F:efflux transmembrane transporter activity"/>
    <property type="evidence" value="ECO:0007669"/>
    <property type="project" value="TreeGrafter"/>
</dbReference>
<dbReference type="Proteomes" id="UP000296201">
    <property type="component" value="Chromosome"/>
</dbReference>
<dbReference type="OrthoDB" id="8524475at2"/>
<dbReference type="AlphaFoldDB" id="A0A4P7NX13"/>
<evidence type="ECO:0000313" key="6">
    <source>
        <dbReference type="Proteomes" id="UP000296201"/>
    </source>
</evidence>
<dbReference type="Gene3D" id="1.10.287.470">
    <property type="entry name" value="Helix hairpin bin"/>
    <property type="match status" value="1"/>
</dbReference>
<dbReference type="EMBL" id="CP032096">
    <property type="protein sequence ID" value="QBZ82227.1"/>
    <property type="molecule type" value="Genomic_DNA"/>
</dbReference>
<proteinExistence type="inferred from homology"/>
<feature type="coiled-coil region" evidence="2">
    <location>
        <begin position="194"/>
        <end position="221"/>
    </location>
</feature>
<accession>A0A4P7NX13</accession>
<dbReference type="Gene3D" id="2.40.50.100">
    <property type="match status" value="1"/>
</dbReference>
<keyword evidence="6" id="KW-1185">Reference proteome</keyword>
<dbReference type="GO" id="GO:1990281">
    <property type="term" value="C:efflux pump complex"/>
    <property type="evidence" value="ECO:0007669"/>
    <property type="project" value="TreeGrafter"/>
</dbReference>
<keyword evidence="3" id="KW-0812">Transmembrane</keyword>
<evidence type="ECO:0000259" key="4">
    <source>
        <dbReference type="Pfam" id="PF25917"/>
    </source>
</evidence>
<keyword evidence="3" id="KW-0472">Membrane</keyword>
<evidence type="ECO:0000256" key="3">
    <source>
        <dbReference type="SAM" id="Phobius"/>
    </source>
</evidence>
<gene>
    <name evidence="5" type="primary">macA</name>
    <name evidence="5" type="ORF">GHNINEIG_00251</name>
</gene>
<evidence type="ECO:0000256" key="2">
    <source>
        <dbReference type="SAM" id="Coils"/>
    </source>
</evidence>